<keyword evidence="20" id="KW-1185">Reference proteome</keyword>
<dbReference type="GO" id="GO:0005524">
    <property type="term" value="F:ATP binding"/>
    <property type="evidence" value="ECO:0007669"/>
    <property type="project" value="UniProtKB-UniRule"/>
</dbReference>
<evidence type="ECO:0000256" key="11">
    <source>
        <dbReference type="ARBA" id="ARBA00023136"/>
    </source>
</evidence>
<name>A0A3P7IHJ7_STRVU</name>
<dbReference type="PROSITE" id="PS00109">
    <property type="entry name" value="PROTEIN_KINASE_TYR"/>
    <property type="match status" value="1"/>
</dbReference>
<dbReference type="SMART" id="SM00219">
    <property type="entry name" value="TyrKc"/>
    <property type="match status" value="1"/>
</dbReference>
<evidence type="ECO:0000256" key="7">
    <source>
        <dbReference type="ARBA" id="ARBA00022741"/>
    </source>
</evidence>
<evidence type="ECO:0000313" key="20">
    <source>
        <dbReference type="Proteomes" id="UP000270094"/>
    </source>
</evidence>
<dbReference type="PROSITE" id="PS50001">
    <property type="entry name" value="SH2"/>
    <property type="match status" value="1"/>
</dbReference>
<keyword evidence="8" id="KW-0418">Kinase</keyword>
<dbReference type="EMBL" id="UYYB01000039">
    <property type="protein sequence ID" value="VDM65034.1"/>
    <property type="molecule type" value="Genomic_DNA"/>
</dbReference>
<comment type="similarity">
    <text evidence="14">Belongs to the protein kinase superfamily. Tyr protein kinase family. Fes/fps subfamily.</text>
</comment>
<dbReference type="InterPro" id="IPR020635">
    <property type="entry name" value="Tyr_kinase_cat_dom"/>
</dbReference>
<feature type="domain" description="SH2" evidence="17">
    <location>
        <begin position="1"/>
        <end position="88"/>
    </location>
</feature>
<evidence type="ECO:0000256" key="5">
    <source>
        <dbReference type="ARBA" id="ARBA00022490"/>
    </source>
</evidence>
<organism evidence="19 20">
    <name type="scientific">Strongylus vulgaris</name>
    <name type="common">Blood worm</name>
    <dbReference type="NCBI Taxonomy" id="40348"/>
    <lineage>
        <taxon>Eukaryota</taxon>
        <taxon>Metazoa</taxon>
        <taxon>Ecdysozoa</taxon>
        <taxon>Nematoda</taxon>
        <taxon>Chromadorea</taxon>
        <taxon>Rhabditida</taxon>
        <taxon>Rhabditina</taxon>
        <taxon>Rhabditomorpha</taxon>
        <taxon>Strongyloidea</taxon>
        <taxon>Strongylidae</taxon>
        <taxon>Strongylus</taxon>
    </lineage>
</organism>
<dbReference type="InterPro" id="IPR000980">
    <property type="entry name" value="SH2"/>
</dbReference>
<evidence type="ECO:0000256" key="15">
    <source>
        <dbReference type="PROSITE-ProRule" id="PRU00191"/>
    </source>
</evidence>
<dbReference type="Pfam" id="PF07714">
    <property type="entry name" value="PK_Tyr_Ser-Thr"/>
    <property type="match status" value="1"/>
</dbReference>
<keyword evidence="6" id="KW-0808">Transferase</keyword>
<evidence type="ECO:0000256" key="3">
    <source>
        <dbReference type="ARBA" id="ARBA00011903"/>
    </source>
</evidence>
<keyword evidence="5" id="KW-0963">Cytoplasm</keyword>
<evidence type="ECO:0000256" key="4">
    <source>
        <dbReference type="ARBA" id="ARBA00022475"/>
    </source>
</evidence>
<dbReference type="PANTHER" id="PTHR24418">
    <property type="entry name" value="TYROSINE-PROTEIN KINASE"/>
    <property type="match status" value="1"/>
</dbReference>
<evidence type="ECO:0000256" key="12">
    <source>
        <dbReference type="ARBA" id="ARBA00023137"/>
    </source>
</evidence>
<evidence type="ECO:0000256" key="10">
    <source>
        <dbReference type="ARBA" id="ARBA00022999"/>
    </source>
</evidence>
<keyword evidence="7 16" id="KW-0547">Nucleotide-binding</keyword>
<dbReference type="PROSITE" id="PS50011">
    <property type="entry name" value="PROTEIN_KINASE_DOM"/>
    <property type="match status" value="1"/>
</dbReference>
<accession>A0A3P7IHJ7</accession>
<evidence type="ECO:0000313" key="19">
    <source>
        <dbReference type="EMBL" id="VDM65034.1"/>
    </source>
</evidence>
<evidence type="ECO:0000256" key="8">
    <source>
        <dbReference type="ARBA" id="ARBA00022777"/>
    </source>
</evidence>
<dbReference type="SUPFAM" id="SSF56112">
    <property type="entry name" value="Protein kinase-like (PK-like)"/>
    <property type="match status" value="1"/>
</dbReference>
<dbReference type="EC" id="2.7.10.2" evidence="3"/>
<evidence type="ECO:0000256" key="6">
    <source>
        <dbReference type="ARBA" id="ARBA00022679"/>
    </source>
</evidence>
<dbReference type="InterPro" id="IPR011009">
    <property type="entry name" value="Kinase-like_dom_sf"/>
</dbReference>
<dbReference type="Proteomes" id="UP000270094">
    <property type="component" value="Unassembled WGS sequence"/>
</dbReference>
<dbReference type="InterPro" id="IPR008266">
    <property type="entry name" value="Tyr_kinase_AS"/>
</dbReference>
<evidence type="ECO:0000256" key="14">
    <source>
        <dbReference type="ARBA" id="ARBA00061333"/>
    </source>
</evidence>
<evidence type="ECO:0000256" key="2">
    <source>
        <dbReference type="ARBA" id="ARBA00004496"/>
    </source>
</evidence>
<evidence type="ECO:0000256" key="9">
    <source>
        <dbReference type="ARBA" id="ARBA00022840"/>
    </source>
</evidence>
<protein>
    <recommendedName>
        <fullName evidence="3">non-specific protein-tyrosine kinase</fullName>
        <ecNumber evidence="3">2.7.10.2</ecNumber>
    </recommendedName>
</protein>
<comment type="subcellular location">
    <subcellularLocation>
        <location evidence="1">Cell membrane</location>
        <topology evidence="1">Peripheral membrane protein</topology>
    </subcellularLocation>
    <subcellularLocation>
        <location evidence="2">Cytoplasm</location>
    </subcellularLocation>
</comment>
<evidence type="ECO:0000256" key="1">
    <source>
        <dbReference type="ARBA" id="ARBA00004202"/>
    </source>
</evidence>
<dbReference type="Pfam" id="PF00017">
    <property type="entry name" value="SH2"/>
    <property type="match status" value="1"/>
</dbReference>
<dbReference type="FunFam" id="3.30.200.20:FF:000194">
    <property type="entry name" value="protein-tyrosine kinase 2-beta isoform X1"/>
    <property type="match status" value="1"/>
</dbReference>
<feature type="domain" description="Protein kinase" evidence="18">
    <location>
        <begin position="100"/>
        <end position="302"/>
    </location>
</feature>
<proteinExistence type="inferred from homology"/>
<dbReference type="InterPro" id="IPR050198">
    <property type="entry name" value="Non-receptor_tyrosine_kinases"/>
</dbReference>
<keyword evidence="4" id="KW-1003">Cell membrane</keyword>
<keyword evidence="11" id="KW-0472">Membrane</keyword>
<dbReference type="InterPro" id="IPR000719">
    <property type="entry name" value="Prot_kinase_dom"/>
</dbReference>
<gene>
    <name evidence="19" type="ORF">SVUK_LOCUS32</name>
</gene>
<keyword evidence="12" id="KW-0829">Tyrosine-protein kinase</keyword>
<dbReference type="GO" id="GO:0005886">
    <property type="term" value="C:plasma membrane"/>
    <property type="evidence" value="ECO:0007669"/>
    <property type="project" value="UniProtKB-SubCell"/>
</dbReference>
<dbReference type="PRINTS" id="PR00109">
    <property type="entry name" value="TYRKINASE"/>
</dbReference>
<keyword evidence="9 16" id="KW-0067">ATP-binding</keyword>
<dbReference type="Gene3D" id="3.30.505.10">
    <property type="entry name" value="SH2 domain"/>
    <property type="match status" value="1"/>
</dbReference>
<dbReference type="InterPro" id="IPR036860">
    <property type="entry name" value="SH2_dom_sf"/>
</dbReference>
<dbReference type="GO" id="GO:0005737">
    <property type="term" value="C:cytoplasm"/>
    <property type="evidence" value="ECO:0007669"/>
    <property type="project" value="UniProtKB-SubCell"/>
</dbReference>
<evidence type="ECO:0000256" key="13">
    <source>
        <dbReference type="ARBA" id="ARBA00051245"/>
    </source>
</evidence>
<dbReference type="SUPFAM" id="SSF55550">
    <property type="entry name" value="SH2 domain"/>
    <property type="match status" value="1"/>
</dbReference>
<sequence length="302" mass="34338">MDDLFTKGGDYLVRMGMTKEGEAKSFIVSISLCSNKKQVKHFVIARTPHGFSVDNVNFFPDIVQLIDYYAARGIGLNGTKDTLLKRPICRASWELTHDQVQLGDKIGEGHFGSLVKGKLYFNTRQPINVAVKMAKKECSENEIKEVLKEARIMRNILYPHIVRLYGVAVDKAPILIVMELMTNGDLKSFLRKKTSTPKQKMSWAAHASYGLAYLHSRHFIHRDIAARNCLLAGDLMLKIADFGLTREGDVYLMATRRKLPVKWIPPEVIENNIFSLKSDVWSFGILGVLCEHLVLTMFFYMH</sequence>
<evidence type="ECO:0000259" key="18">
    <source>
        <dbReference type="PROSITE" id="PS50011"/>
    </source>
</evidence>
<evidence type="ECO:0000259" key="17">
    <source>
        <dbReference type="PROSITE" id="PS50001"/>
    </source>
</evidence>
<evidence type="ECO:0000256" key="16">
    <source>
        <dbReference type="PROSITE-ProRule" id="PRU10141"/>
    </source>
</evidence>
<dbReference type="InterPro" id="IPR017441">
    <property type="entry name" value="Protein_kinase_ATP_BS"/>
</dbReference>
<dbReference type="OrthoDB" id="535945at2759"/>
<feature type="binding site" evidence="16">
    <location>
        <position position="136"/>
    </location>
    <ligand>
        <name>ATP</name>
        <dbReference type="ChEBI" id="CHEBI:30616"/>
    </ligand>
</feature>
<reference evidence="19 20" key="1">
    <citation type="submission" date="2018-11" db="EMBL/GenBank/DDBJ databases">
        <authorList>
            <consortium name="Pathogen Informatics"/>
        </authorList>
    </citation>
    <scope>NUCLEOTIDE SEQUENCE [LARGE SCALE GENOMIC DNA]</scope>
</reference>
<dbReference type="AlphaFoldDB" id="A0A3P7IHJ7"/>
<dbReference type="Gene3D" id="1.10.510.10">
    <property type="entry name" value="Transferase(Phosphotransferase) domain 1"/>
    <property type="match status" value="1"/>
</dbReference>
<keyword evidence="10 15" id="KW-0727">SH2 domain</keyword>
<dbReference type="PROSITE" id="PS00107">
    <property type="entry name" value="PROTEIN_KINASE_ATP"/>
    <property type="match status" value="1"/>
</dbReference>
<dbReference type="InterPro" id="IPR001245">
    <property type="entry name" value="Ser-Thr/Tyr_kinase_cat_dom"/>
</dbReference>
<dbReference type="CDD" id="cd00192">
    <property type="entry name" value="PTKc"/>
    <property type="match status" value="1"/>
</dbReference>
<comment type="catalytic activity">
    <reaction evidence="13">
        <text>L-tyrosyl-[protein] + ATP = O-phospho-L-tyrosyl-[protein] + ADP + H(+)</text>
        <dbReference type="Rhea" id="RHEA:10596"/>
        <dbReference type="Rhea" id="RHEA-COMP:10136"/>
        <dbReference type="Rhea" id="RHEA-COMP:20101"/>
        <dbReference type="ChEBI" id="CHEBI:15378"/>
        <dbReference type="ChEBI" id="CHEBI:30616"/>
        <dbReference type="ChEBI" id="CHEBI:46858"/>
        <dbReference type="ChEBI" id="CHEBI:61978"/>
        <dbReference type="ChEBI" id="CHEBI:456216"/>
        <dbReference type="EC" id="2.7.10.2"/>
    </reaction>
</comment>
<dbReference type="Gene3D" id="3.30.200.20">
    <property type="entry name" value="Phosphorylase Kinase, domain 1"/>
    <property type="match status" value="1"/>
</dbReference>
<dbReference type="GO" id="GO:0004715">
    <property type="term" value="F:non-membrane spanning protein tyrosine kinase activity"/>
    <property type="evidence" value="ECO:0007669"/>
    <property type="project" value="UniProtKB-EC"/>
</dbReference>